<dbReference type="EMBL" id="WWBZ02000016">
    <property type="protein sequence ID" value="KAF4309234.1"/>
    <property type="molecule type" value="Genomic_DNA"/>
</dbReference>
<name>A0A8H4N355_9PEZI</name>
<dbReference type="InterPro" id="IPR002110">
    <property type="entry name" value="Ankyrin_rpt"/>
</dbReference>
<dbReference type="SUPFAM" id="SSF48403">
    <property type="entry name" value="Ankyrin repeat"/>
    <property type="match status" value="2"/>
</dbReference>
<dbReference type="SMART" id="SM00248">
    <property type="entry name" value="ANK"/>
    <property type="match status" value="11"/>
</dbReference>
<dbReference type="Proteomes" id="UP000572817">
    <property type="component" value="Unassembled WGS sequence"/>
</dbReference>
<accession>A0A8H4N355</accession>
<feature type="repeat" description="ANK" evidence="3">
    <location>
        <begin position="164"/>
        <end position="198"/>
    </location>
</feature>
<dbReference type="Pfam" id="PF00023">
    <property type="entry name" value="Ank"/>
    <property type="match status" value="1"/>
</dbReference>
<organism evidence="4 5">
    <name type="scientific">Botryosphaeria dothidea</name>
    <dbReference type="NCBI Taxonomy" id="55169"/>
    <lineage>
        <taxon>Eukaryota</taxon>
        <taxon>Fungi</taxon>
        <taxon>Dikarya</taxon>
        <taxon>Ascomycota</taxon>
        <taxon>Pezizomycotina</taxon>
        <taxon>Dothideomycetes</taxon>
        <taxon>Dothideomycetes incertae sedis</taxon>
        <taxon>Botryosphaeriales</taxon>
        <taxon>Botryosphaeriaceae</taxon>
        <taxon>Botryosphaeria</taxon>
    </lineage>
</organism>
<evidence type="ECO:0000256" key="3">
    <source>
        <dbReference type="PROSITE-ProRule" id="PRU00023"/>
    </source>
</evidence>
<dbReference type="PANTHER" id="PTHR24178:SF41">
    <property type="entry name" value="ANKYRIN-2 ISOFORM X1"/>
    <property type="match status" value="1"/>
</dbReference>
<gene>
    <name evidence="4" type="ORF">GTA08_BOTSDO03199</name>
</gene>
<keyword evidence="2 3" id="KW-0040">ANK repeat</keyword>
<evidence type="ECO:0000256" key="1">
    <source>
        <dbReference type="ARBA" id="ARBA00022737"/>
    </source>
</evidence>
<protein>
    <recommendedName>
        <fullName evidence="6">Ankyrin repeat protein</fullName>
    </recommendedName>
</protein>
<dbReference type="Pfam" id="PF12796">
    <property type="entry name" value="Ank_2"/>
    <property type="match status" value="2"/>
</dbReference>
<dbReference type="PRINTS" id="PR01415">
    <property type="entry name" value="ANKYRIN"/>
</dbReference>
<evidence type="ECO:0000313" key="4">
    <source>
        <dbReference type="EMBL" id="KAF4309234.1"/>
    </source>
</evidence>
<keyword evidence="5" id="KW-1185">Reference proteome</keyword>
<dbReference type="PROSITE" id="PS50297">
    <property type="entry name" value="ANK_REP_REGION"/>
    <property type="match status" value="2"/>
</dbReference>
<dbReference type="OrthoDB" id="341259at2759"/>
<feature type="repeat" description="ANK" evidence="3">
    <location>
        <begin position="199"/>
        <end position="231"/>
    </location>
</feature>
<sequence length="461" mass="50680">MDPKTKAFVYWLKITSIDEDDRTKDSALHTAFRYGIPSLVERLLNNKDLSISIRNGNGDTPLHLACRGEGDFVGIDRLISPLVVNETNESGETPIFIACKNAGKNLDPIRKLLKQDADPTMTDKSKATCLHSAAASRNIELCRLLLADEARNGSKIDADAIDSKGETPLHLACKLTEGSLGVVRLLLKHGANVNAQDADSQSPLSEACAAGCSEVVELLLGEKADVNDAGKKRQIALHAAIDAGSLPVVKQLLDHNKYQLAAVVEHEAKEVNAVNLFAKNPEKQEAVTYSAFRKEFEIMEYLLSAHQDRGSNLDFLLEQDPTHMSAFQYCIKYGARSSVRQLLELRKSNPGQDSGKQGKNAQVALVKKMSARDGNLQIVKLLLEAGASADARTCFACVYGRTPIDVAFKAWESWLDVKDKQSQIFEDIIVELLRRGKPETSGWALKLDCASERRRRSARVL</sequence>
<evidence type="ECO:0000313" key="5">
    <source>
        <dbReference type="Proteomes" id="UP000572817"/>
    </source>
</evidence>
<evidence type="ECO:0008006" key="6">
    <source>
        <dbReference type="Google" id="ProtNLM"/>
    </source>
</evidence>
<dbReference type="PANTHER" id="PTHR24178">
    <property type="entry name" value="MOLTING PROTEIN MLT-4"/>
    <property type="match status" value="1"/>
</dbReference>
<comment type="caution">
    <text evidence="4">The sequence shown here is derived from an EMBL/GenBank/DDBJ whole genome shotgun (WGS) entry which is preliminary data.</text>
</comment>
<evidence type="ECO:0000256" key="2">
    <source>
        <dbReference type="ARBA" id="ARBA00023043"/>
    </source>
</evidence>
<dbReference type="Gene3D" id="1.25.40.20">
    <property type="entry name" value="Ankyrin repeat-containing domain"/>
    <property type="match status" value="3"/>
</dbReference>
<reference evidence="4" key="1">
    <citation type="submission" date="2020-04" db="EMBL/GenBank/DDBJ databases">
        <title>Genome Assembly and Annotation of Botryosphaeria dothidea sdau 11-99, a Latent Pathogen of Apple Fruit Ring Rot in China.</title>
        <authorList>
            <person name="Yu C."/>
            <person name="Diao Y."/>
            <person name="Lu Q."/>
            <person name="Zhao J."/>
            <person name="Cui S."/>
            <person name="Peng C."/>
            <person name="He B."/>
            <person name="Liu H."/>
        </authorList>
    </citation>
    <scope>NUCLEOTIDE SEQUENCE [LARGE SCALE GENOMIC DNA]</scope>
    <source>
        <strain evidence="4">Sdau11-99</strain>
    </source>
</reference>
<dbReference type="AlphaFoldDB" id="A0A8H4N355"/>
<dbReference type="PROSITE" id="PS50088">
    <property type="entry name" value="ANK_REPEAT"/>
    <property type="match status" value="2"/>
</dbReference>
<keyword evidence="1" id="KW-0677">Repeat</keyword>
<dbReference type="InterPro" id="IPR036770">
    <property type="entry name" value="Ankyrin_rpt-contain_sf"/>
</dbReference>
<proteinExistence type="predicted"/>